<feature type="transmembrane region" description="Helical" evidence="6">
    <location>
        <begin position="23"/>
        <end position="45"/>
    </location>
</feature>
<feature type="compositionally biased region" description="Low complexity" evidence="5">
    <location>
        <begin position="1008"/>
        <end position="1022"/>
    </location>
</feature>
<keyword evidence="3 6" id="KW-1133">Transmembrane helix</keyword>
<feature type="transmembrane region" description="Helical" evidence="6">
    <location>
        <begin position="172"/>
        <end position="198"/>
    </location>
</feature>
<feature type="compositionally biased region" description="Low complexity" evidence="5">
    <location>
        <begin position="911"/>
        <end position="925"/>
    </location>
</feature>
<organism evidence="7 8">
    <name type="scientific">Nocardioides marinquilinus</name>
    <dbReference type="NCBI Taxonomy" id="1210400"/>
    <lineage>
        <taxon>Bacteria</taxon>
        <taxon>Bacillati</taxon>
        <taxon>Actinomycetota</taxon>
        <taxon>Actinomycetes</taxon>
        <taxon>Propionibacteriales</taxon>
        <taxon>Nocardioidaceae</taxon>
        <taxon>Nocardioides</taxon>
    </lineage>
</organism>
<dbReference type="InterPro" id="IPR005372">
    <property type="entry name" value="UPF0182"/>
</dbReference>
<evidence type="ECO:0000256" key="1">
    <source>
        <dbReference type="ARBA" id="ARBA00022475"/>
    </source>
</evidence>
<comment type="caution">
    <text evidence="7">The sequence shown here is derived from an EMBL/GenBank/DDBJ whole genome shotgun (WGS) entry which is preliminary data.</text>
</comment>
<evidence type="ECO:0000256" key="5">
    <source>
        <dbReference type="SAM" id="MobiDB-lite"/>
    </source>
</evidence>
<evidence type="ECO:0000256" key="2">
    <source>
        <dbReference type="ARBA" id="ARBA00022692"/>
    </source>
</evidence>
<evidence type="ECO:0000313" key="7">
    <source>
        <dbReference type="EMBL" id="GAA5156422.1"/>
    </source>
</evidence>
<evidence type="ECO:0000256" key="6">
    <source>
        <dbReference type="SAM" id="Phobius"/>
    </source>
</evidence>
<feature type="transmembrane region" description="Helical" evidence="6">
    <location>
        <begin position="118"/>
        <end position="137"/>
    </location>
</feature>
<feature type="region of interest" description="Disordered" evidence="5">
    <location>
        <begin position="456"/>
        <end position="475"/>
    </location>
</feature>
<dbReference type="PANTHER" id="PTHR39344">
    <property type="entry name" value="UPF0182 PROTEIN SLL1060"/>
    <property type="match status" value="1"/>
</dbReference>
<proteinExistence type="predicted"/>
<feature type="transmembrane region" description="Helical" evidence="6">
    <location>
        <begin position="65"/>
        <end position="90"/>
    </location>
</feature>
<feature type="transmembrane region" description="Helical" evidence="6">
    <location>
        <begin position="265"/>
        <end position="282"/>
    </location>
</feature>
<feature type="transmembrane region" description="Helical" evidence="6">
    <location>
        <begin position="218"/>
        <end position="235"/>
    </location>
</feature>
<keyword evidence="8" id="KW-1185">Reference proteome</keyword>
<reference evidence="8" key="1">
    <citation type="journal article" date="2019" name="Int. J. Syst. Evol. Microbiol.">
        <title>The Global Catalogue of Microorganisms (GCM) 10K type strain sequencing project: providing services to taxonomists for standard genome sequencing and annotation.</title>
        <authorList>
            <consortium name="The Broad Institute Genomics Platform"/>
            <consortium name="The Broad Institute Genome Sequencing Center for Infectious Disease"/>
            <person name="Wu L."/>
            <person name="Ma J."/>
        </authorList>
    </citation>
    <scope>NUCLEOTIDE SEQUENCE [LARGE SCALE GENOMIC DNA]</scope>
    <source>
        <strain evidence="8">JCM 18459</strain>
    </source>
</reference>
<keyword evidence="1" id="KW-1003">Cell membrane</keyword>
<accession>A0ABP9Q7Y7</accession>
<evidence type="ECO:0000256" key="4">
    <source>
        <dbReference type="ARBA" id="ARBA00023136"/>
    </source>
</evidence>
<feature type="region of interest" description="Disordered" evidence="5">
    <location>
        <begin position="991"/>
        <end position="1057"/>
    </location>
</feature>
<evidence type="ECO:0000313" key="8">
    <source>
        <dbReference type="Proteomes" id="UP001500221"/>
    </source>
</evidence>
<sequence length="1057" mass="115900">MSELFDDDPRAAPARPRRSRGRALLITGIVLVLFIFALTGFASIYTDRLWYESAGYGQVFSTLLWTKIGLFLVFGALLGGAVAANVYLAYRYRPLFRPTSREQSNLDRYRDVLTPIRTWVLIGVALVVGAFAGASGLSHWRTYLLWRNAQEFGTDDPYFGHDMGFYVFHLPWWHFVVDFVMATMVIAIIAALVTHYLYGGIRLQATHDRLSGPAQAQLSVLLGLFVLAKGVDYFLDRYDLVTQKNSLFTGMNYTGENAVLPAKNILMAVAVICAILFFLNVWRRTWQLPVVGLALLALSAVLIGMIFPAVVQQFRVKPSEADREDPYIQQNIEATRAAYDLESVQTRSFEPTDDITDTDAATFGEQLVGLTSSVPTVDPRLVSPAFENLQQQRGYYSVSDVLDVDRYEIDGRQRALVLGLRELNQDGVSEDARNWSNLHTVYTHGNGMIAAYANQRDRDDNSQAPSDPESTDTSGRIEWAQGLGSQDDLTAEVGDYESRVYYGEQSPDYSVVGKSSDDAEDVELNLPVPGSTLGTTTTYDGEGDASVGGTFNQLMFAIKFGEPNFLLSGRVNDNSKVLFERDPQSRVEKAAPWLTVDSDAYPAIVDGRILWILDGYTTTDRYPNSQRASFEEMIDDALQDNTTGIQTLPTDEINYMRNAVKATVDAYSGEVTLYAWDEEDPMLKAWEGAFPGTVEPRSALEANTELLQHVRYPEDLFKVQRYQFARYHVEQANDWYENNDRWSVPADPQSDGTYQAPYRVFVNGQDAQNFVLTSVYTPFNRNNLASFVSVNSDGSSADYGQMSVLELSNADADEADQTAGPGQVANEFANNDSINQVLTDLRINARVTFGNMLTFPVAGQMMYVQPVYAQNNQSNTTSYPELRVVLVKYGNDDRRVGWGVDLPTAIRKVFGSTGDSTGGETDNGGQDPIDPPTEPPSGTEQTVQEALDAAIDASLAAFARADSAQQDGDFAQYLVEVDAAEAALSKAGELRQLLDDGETQPDDPAPADLTTSTGGTDTSDGTSGNGAGQSDGDQQSGDGDGQTGGQPDEGSTSAAGG</sequence>
<evidence type="ECO:0000256" key="3">
    <source>
        <dbReference type="ARBA" id="ARBA00022989"/>
    </source>
</evidence>
<gene>
    <name evidence="7" type="ORF">GCM10023340_44250</name>
</gene>
<feature type="region of interest" description="Disordered" evidence="5">
    <location>
        <begin position="911"/>
        <end position="941"/>
    </location>
</feature>
<protein>
    <submittedName>
        <fullName evidence="7">UPF0182 family protein</fullName>
    </submittedName>
</protein>
<dbReference type="Pfam" id="PF03699">
    <property type="entry name" value="UPF0182"/>
    <property type="match status" value="1"/>
</dbReference>
<keyword evidence="2 6" id="KW-0812">Transmembrane</keyword>
<dbReference type="Proteomes" id="UP001500221">
    <property type="component" value="Unassembled WGS sequence"/>
</dbReference>
<dbReference type="PANTHER" id="PTHR39344:SF1">
    <property type="entry name" value="UPF0182 PROTEIN SLL1060"/>
    <property type="match status" value="1"/>
</dbReference>
<dbReference type="RefSeq" id="WP_345464201.1">
    <property type="nucleotide sequence ID" value="NZ_BAABKG010000007.1"/>
</dbReference>
<dbReference type="EMBL" id="BAABKG010000007">
    <property type="protein sequence ID" value="GAA5156422.1"/>
    <property type="molecule type" value="Genomic_DNA"/>
</dbReference>
<feature type="transmembrane region" description="Helical" evidence="6">
    <location>
        <begin position="289"/>
        <end position="311"/>
    </location>
</feature>
<keyword evidence="4 6" id="KW-0472">Membrane</keyword>
<name>A0ABP9Q7Y7_9ACTN</name>